<evidence type="ECO:0000256" key="2">
    <source>
        <dbReference type="ARBA" id="ARBA00004651"/>
    </source>
</evidence>
<feature type="transmembrane region" description="Helical" evidence="13">
    <location>
        <begin position="152"/>
        <end position="173"/>
    </location>
</feature>
<dbReference type="Proteomes" id="UP000032614">
    <property type="component" value="Chromosome 3"/>
</dbReference>
<evidence type="ECO:0000256" key="7">
    <source>
        <dbReference type="ARBA" id="ARBA00022723"/>
    </source>
</evidence>
<evidence type="ECO:0000313" key="16">
    <source>
        <dbReference type="EMBL" id="MDT8843443.1"/>
    </source>
</evidence>
<gene>
    <name evidence="15" type="ORF">OI25_7690</name>
    <name evidence="16" type="ORF">ParKJ_39160</name>
</gene>
<keyword evidence="11 13" id="KW-0472">Membrane</keyword>
<dbReference type="AlphaFoldDB" id="A0AAP5QGU1"/>
<evidence type="ECO:0000256" key="12">
    <source>
        <dbReference type="ARBA" id="ARBA00037975"/>
    </source>
</evidence>
<keyword evidence="7" id="KW-0479">Metal-binding</keyword>
<evidence type="ECO:0000259" key="14">
    <source>
        <dbReference type="Pfam" id="PF01292"/>
    </source>
</evidence>
<proteinExistence type="inferred from homology"/>
<comment type="cofactor">
    <cofactor evidence="1">
        <name>heme b</name>
        <dbReference type="ChEBI" id="CHEBI:60344"/>
    </cofactor>
</comment>
<dbReference type="EMBL" id="CP010025">
    <property type="protein sequence ID" value="AJZ56660.1"/>
    <property type="molecule type" value="Genomic_DNA"/>
</dbReference>
<dbReference type="InterPro" id="IPR052168">
    <property type="entry name" value="Cytochrome_b561_oxidase"/>
</dbReference>
<evidence type="ECO:0000256" key="1">
    <source>
        <dbReference type="ARBA" id="ARBA00001970"/>
    </source>
</evidence>
<feature type="transmembrane region" description="Helical" evidence="13">
    <location>
        <begin position="21"/>
        <end position="41"/>
    </location>
</feature>
<evidence type="ECO:0000256" key="5">
    <source>
        <dbReference type="ARBA" id="ARBA00022617"/>
    </source>
</evidence>
<dbReference type="RefSeq" id="WP_046565232.1">
    <property type="nucleotide sequence ID" value="NZ_JBOBCW010000003.1"/>
</dbReference>
<dbReference type="GO" id="GO:0009055">
    <property type="term" value="F:electron transfer activity"/>
    <property type="evidence" value="ECO:0007669"/>
    <property type="project" value="InterPro"/>
</dbReference>
<sequence>MNTPDTIRFRRTPARYDVASRFFHWLCVLLLVAQFNIGWLMPDADSVKTPWGLVAWHIGIGTALLVIFSTRLIWVVMRKAPGPGEQRLVLRFLAVVVHGSMYALMLLVPVLGWLNADGRGWIVRLAGIWRLPEFATANSTAAALGEWHSTSAIVLSILIGLHVFAVFVHQVGFRDNLLRRML</sequence>
<name>A0AAP5QGU1_9BURK</name>
<keyword evidence="5" id="KW-0349">Heme</keyword>
<feature type="domain" description="Cytochrome b561 bacterial/Ni-hydrogenase" evidence="14">
    <location>
        <begin position="15"/>
        <end position="182"/>
    </location>
</feature>
<dbReference type="GO" id="GO:0022904">
    <property type="term" value="P:respiratory electron transport chain"/>
    <property type="evidence" value="ECO:0007669"/>
    <property type="project" value="InterPro"/>
</dbReference>
<evidence type="ECO:0000313" key="18">
    <source>
        <dbReference type="Proteomes" id="UP001246473"/>
    </source>
</evidence>
<keyword evidence="9 13" id="KW-1133">Transmembrane helix</keyword>
<dbReference type="PANTHER" id="PTHR30529">
    <property type="entry name" value="CYTOCHROME B561"/>
    <property type="match status" value="1"/>
</dbReference>
<evidence type="ECO:0000256" key="13">
    <source>
        <dbReference type="SAM" id="Phobius"/>
    </source>
</evidence>
<dbReference type="GO" id="GO:0046872">
    <property type="term" value="F:metal ion binding"/>
    <property type="evidence" value="ECO:0007669"/>
    <property type="project" value="UniProtKB-KW"/>
</dbReference>
<evidence type="ECO:0000313" key="15">
    <source>
        <dbReference type="EMBL" id="AJZ56660.1"/>
    </source>
</evidence>
<keyword evidence="4" id="KW-1003">Cell membrane</keyword>
<feature type="transmembrane region" description="Helical" evidence="13">
    <location>
        <begin position="53"/>
        <end position="76"/>
    </location>
</feature>
<evidence type="ECO:0000256" key="9">
    <source>
        <dbReference type="ARBA" id="ARBA00022989"/>
    </source>
</evidence>
<dbReference type="KEGG" id="bfn:OI25_7690"/>
<evidence type="ECO:0000256" key="11">
    <source>
        <dbReference type="ARBA" id="ARBA00023136"/>
    </source>
</evidence>
<dbReference type="InterPro" id="IPR016174">
    <property type="entry name" value="Di-haem_cyt_TM"/>
</dbReference>
<dbReference type="Gene3D" id="1.20.950.20">
    <property type="entry name" value="Transmembrane di-heme cytochromes, Chain C"/>
    <property type="match status" value="1"/>
</dbReference>
<accession>A0AAP5QGU1</accession>
<evidence type="ECO:0000256" key="8">
    <source>
        <dbReference type="ARBA" id="ARBA00022982"/>
    </source>
</evidence>
<evidence type="ECO:0000256" key="10">
    <source>
        <dbReference type="ARBA" id="ARBA00023004"/>
    </source>
</evidence>
<keyword evidence="3" id="KW-0813">Transport</keyword>
<keyword evidence="6 13" id="KW-0812">Transmembrane</keyword>
<dbReference type="PANTHER" id="PTHR30529:SF1">
    <property type="entry name" value="CYTOCHROME B561 HOMOLOG 2"/>
    <property type="match status" value="1"/>
</dbReference>
<evidence type="ECO:0000256" key="3">
    <source>
        <dbReference type="ARBA" id="ARBA00022448"/>
    </source>
</evidence>
<dbReference type="EMBL" id="JANSLM010000025">
    <property type="protein sequence ID" value="MDT8843443.1"/>
    <property type="molecule type" value="Genomic_DNA"/>
</dbReference>
<reference evidence="16" key="2">
    <citation type="submission" date="2022-08" db="EMBL/GenBank/DDBJ databases">
        <authorList>
            <person name="Kim S.-J."/>
        </authorList>
    </citation>
    <scope>NUCLEOTIDE SEQUENCE</scope>
    <source>
        <strain evidence="16">KJ</strain>
    </source>
</reference>
<evidence type="ECO:0000313" key="17">
    <source>
        <dbReference type="Proteomes" id="UP000032614"/>
    </source>
</evidence>
<reference evidence="15 17" key="1">
    <citation type="journal article" date="2015" name="Genome Announc.">
        <title>Complete genome sequences for 59 burkholderia isolates, both pathogenic and near neighbor.</title>
        <authorList>
            <person name="Johnson S.L."/>
            <person name="Bishop-Lilly K.A."/>
            <person name="Ladner J.T."/>
            <person name="Daligault H.E."/>
            <person name="Davenport K.W."/>
            <person name="Jaissle J."/>
            <person name="Frey K.G."/>
            <person name="Koroleva G.I."/>
            <person name="Bruce D.C."/>
            <person name="Coyne S.R."/>
            <person name="Broomall S.M."/>
            <person name="Li P.E."/>
            <person name="Teshima H."/>
            <person name="Gibbons H.S."/>
            <person name="Palacios G.F."/>
            <person name="Rosenzweig C.N."/>
            <person name="Redden C.L."/>
            <person name="Xu Y."/>
            <person name="Minogue T.D."/>
            <person name="Chain P.S."/>
        </authorList>
    </citation>
    <scope>NUCLEOTIDE SEQUENCE [LARGE SCALE GENOMIC DNA]</scope>
    <source>
        <strain evidence="15 17">ATCC BAA-463</strain>
    </source>
</reference>
<organism evidence="16 18">
    <name type="scientific">Paraburkholderia fungorum</name>
    <dbReference type="NCBI Taxonomy" id="134537"/>
    <lineage>
        <taxon>Bacteria</taxon>
        <taxon>Pseudomonadati</taxon>
        <taxon>Pseudomonadota</taxon>
        <taxon>Betaproteobacteria</taxon>
        <taxon>Burkholderiales</taxon>
        <taxon>Burkholderiaceae</taxon>
        <taxon>Paraburkholderia</taxon>
    </lineage>
</organism>
<dbReference type="Proteomes" id="UP001246473">
    <property type="component" value="Unassembled WGS sequence"/>
</dbReference>
<keyword evidence="10" id="KW-0408">Iron</keyword>
<dbReference type="SUPFAM" id="SSF81342">
    <property type="entry name" value="Transmembrane di-heme cytochromes"/>
    <property type="match status" value="1"/>
</dbReference>
<dbReference type="GO" id="GO:0020037">
    <property type="term" value="F:heme binding"/>
    <property type="evidence" value="ECO:0007669"/>
    <property type="project" value="TreeGrafter"/>
</dbReference>
<dbReference type="Pfam" id="PF01292">
    <property type="entry name" value="Ni_hydr_CYTB"/>
    <property type="match status" value="1"/>
</dbReference>
<comment type="subcellular location">
    <subcellularLocation>
        <location evidence="2">Cell membrane</location>
        <topology evidence="2">Multi-pass membrane protein</topology>
    </subcellularLocation>
</comment>
<protein>
    <submittedName>
        <fullName evidence="16">Cytochrome b/b6 domain-containing protein</fullName>
    </submittedName>
    <submittedName>
        <fullName evidence="15">Prokaryotic cytochrome b561 family protein</fullName>
    </submittedName>
</protein>
<feature type="transmembrane region" description="Helical" evidence="13">
    <location>
        <begin position="88"/>
        <end position="114"/>
    </location>
</feature>
<dbReference type="GO" id="GO:0005886">
    <property type="term" value="C:plasma membrane"/>
    <property type="evidence" value="ECO:0007669"/>
    <property type="project" value="UniProtKB-SubCell"/>
</dbReference>
<keyword evidence="8" id="KW-0249">Electron transport</keyword>
<evidence type="ECO:0000256" key="6">
    <source>
        <dbReference type="ARBA" id="ARBA00022692"/>
    </source>
</evidence>
<dbReference type="InterPro" id="IPR011577">
    <property type="entry name" value="Cyt_b561_bac/Ni-Hgenase"/>
</dbReference>
<comment type="similarity">
    <text evidence="12">Belongs to the cytochrome b561 family.</text>
</comment>
<evidence type="ECO:0000256" key="4">
    <source>
        <dbReference type="ARBA" id="ARBA00022475"/>
    </source>
</evidence>